<sequence length="73" mass="8387">MLVADQRNASFAGLDKTKLERWDILVCSFCLTSSEPPCQWHKVRWRPVDVTGSTAAAWSFRRSDQTAYGPRER</sequence>
<gene>
    <name evidence="1" type="ORF">I7I53_04664</name>
</gene>
<evidence type="ECO:0000313" key="2">
    <source>
        <dbReference type="Proteomes" id="UP000663419"/>
    </source>
</evidence>
<protein>
    <submittedName>
        <fullName evidence="1">Uncharacterized protein</fullName>
    </submittedName>
</protein>
<dbReference type="AlphaFoldDB" id="A0A8A1LT19"/>
<reference evidence="1" key="1">
    <citation type="submission" date="2021-01" db="EMBL/GenBank/DDBJ databases">
        <title>Chromosome-level genome assembly of a human fungal pathogen reveals clustering of transcriptionally co-regulated genes.</title>
        <authorList>
            <person name="Voorhies M."/>
            <person name="Cohen S."/>
            <person name="Shea T.P."/>
            <person name="Petrus S."/>
            <person name="Munoz J.F."/>
            <person name="Poplawski S."/>
            <person name="Goldman W.E."/>
            <person name="Michael T."/>
            <person name="Cuomo C.A."/>
            <person name="Sil A."/>
            <person name="Beyhan S."/>
        </authorList>
    </citation>
    <scope>NUCLEOTIDE SEQUENCE</scope>
    <source>
        <strain evidence="1">H88</strain>
    </source>
</reference>
<dbReference type="Proteomes" id="UP000663419">
    <property type="component" value="Chromosome 5"/>
</dbReference>
<name>A0A8A1LT19_AJEC8</name>
<accession>A0A8A1LT19</accession>
<organism evidence="1 2">
    <name type="scientific">Ajellomyces capsulatus (strain H88)</name>
    <name type="common">Darling's disease fungus</name>
    <name type="synonym">Histoplasma capsulatum</name>
    <dbReference type="NCBI Taxonomy" id="544711"/>
    <lineage>
        <taxon>Eukaryota</taxon>
        <taxon>Fungi</taxon>
        <taxon>Dikarya</taxon>
        <taxon>Ascomycota</taxon>
        <taxon>Pezizomycotina</taxon>
        <taxon>Eurotiomycetes</taxon>
        <taxon>Eurotiomycetidae</taxon>
        <taxon>Onygenales</taxon>
        <taxon>Ajellomycetaceae</taxon>
        <taxon>Histoplasma</taxon>
    </lineage>
</organism>
<dbReference type="EMBL" id="CP069106">
    <property type="protein sequence ID" value="QSS56450.1"/>
    <property type="molecule type" value="Genomic_DNA"/>
</dbReference>
<dbReference type="VEuPathDB" id="FungiDB:I7I53_04664"/>
<evidence type="ECO:0000313" key="1">
    <source>
        <dbReference type="EMBL" id="QSS56450.1"/>
    </source>
</evidence>
<proteinExistence type="predicted"/>